<accession>A0A367XVQ4</accession>
<dbReference type="Pfam" id="PF13349">
    <property type="entry name" value="DUF4097"/>
    <property type="match status" value="1"/>
</dbReference>
<sequence>MSNDTLIPPAQQTPEARTGSRALAITLGVVGGVVILGTLGFSGLYAAMGAARPGSGEFQTLTSDVTGVSGVEINSSAGDFRVEFGNVDEAVFNGVTDGGTWTMTRHGDTLVIDSPRRWFTFGIDWNFDSTSTLVLPRSLDGVDLDVSISAGSFGAEGEFGDVSYGLSAGDFSISGSARSLDADMSAGSSMIELSGLQTASFEVAAGDLWGDLRGEGAPDEIDIDVSAGSVELQLPDVPYAMTRESVFGDISSNLDESARATRTISVELAAGDVTLTAG</sequence>
<proteinExistence type="predicted"/>
<dbReference type="OrthoDB" id="4941235at2"/>
<comment type="caution">
    <text evidence="3">The sequence shown here is derived from an EMBL/GenBank/DDBJ whole genome shotgun (WGS) entry which is preliminary data.</text>
</comment>
<feature type="transmembrane region" description="Helical" evidence="1">
    <location>
        <begin position="22"/>
        <end position="47"/>
    </location>
</feature>
<keyword evidence="1" id="KW-0472">Membrane</keyword>
<feature type="domain" description="DUF4097" evidence="2">
    <location>
        <begin position="72"/>
        <end position="276"/>
    </location>
</feature>
<name>A0A367XVQ4_9MICO</name>
<keyword evidence="4" id="KW-1185">Reference proteome</keyword>
<gene>
    <name evidence="3" type="ORF">DTO57_13390</name>
</gene>
<organism evidence="3 4">
    <name type="scientific">Microbacterium sorbitolivorans</name>
    <dbReference type="NCBI Taxonomy" id="1867410"/>
    <lineage>
        <taxon>Bacteria</taxon>
        <taxon>Bacillati</taxon>
        <taxon>Actinomycetota</taxon>
        <taxon>Actinomycetes</taxon>
        <taxon>Micrococcales</taxon>
        <taxon>Microbacteriaceae</taxon>
        <taxon>Microbacterium</taxon>
    </lineage>
</organism>
<evidence type="ECO:0000259" key="2">
    <source>
        <dbReference type="Pfam" id="PF13349"/>
    </source>
</evidence>
<dbReference type="EMBL" id="QORO01000006">
    <property type="protein sequence ID" value="RCK56871.1"/>
    <property type="molecule type" value="Genomic_DNA"/>
</dbReference>
<evidence type="ECO:0000256" key="1">
    <source>
        <dbReference type="SAM" id="Phobius"/>
    </source>
</evidence>
<keyword evidence="1" id="KW-1133">Transmembrane helix</keyword>
<keyword evidence="1" id="KW-0812">Transmembrane</keyword>
<reference evidence="3 4" key="1">
    <citation type="submission" date="2018-07" db="EMBL/GenBank/DDBJ databases">
        <title>Microbacterium endoborsara sp. nov., a novel actinobacterium isolated from Borszczowia aralocaspica.</title>
        <authorList>
            <person name="An D."/>
        </authorList>
    </citation>
    <scope>NUCLEOTIDE SEQUENCE [LARGE SCALE GENOMIC DNA]</scope>
    <source>
        <strain evidence="3 4">C1.15228</strain>
    </source>
</reference>
<dbReference type="AlphaFoldDB" id="A0A367XVQ4"/>
<dbReference type="RefSeq" id="WP_114118745.1">
    <property type="nucleotide sequence ID" value="NZ_BMHU01000007.1"/>
</dbReference>
<dbReference type="Proteomes" id="UP000253508">
    <property type="component" value="Unassembled WGS sequence"/>
</dbReference>
<evidence type="ECO:0000313" key="3">
    <source>
        <dbReference type="EMBL" id="RCK56871.1"/>
    </source>
</evidence>
<dbReference type="InterPro" id="IPR025164">
    <property type="entry name" value="Toastrack_DUF4097"/>
</dbReference>
<protein>
    <recommendedName>
        <fullName evidence="2">DUF4097 domain-containing protein</fullName>
    </recommendedName>
</protein>
<dbReference type="Gene3D" id="2.160.20.120">
    <property type="match status" value="1"/>
</dbReference>
<evidence type="ECO:0000313" key="4">
    <source>
        <dbReference type="Proteomes" id="UP000253508"/>
    </source>
</evidence>